<reference evidence="2" key="4">
    <citation type="submission" date="2024-02" db="EMBL/GenBank/DDBJ databases">
        <title>Comparative genomics of Cryptococcus and Kwoniella reveals pathogenesis evolution and contrasting modes of karyotype evolution via chromosome fusion or intercentromeric recombination.</title>
        <authorList>
            <person name="Coelho M.A."/>
            <person name="David-Palma M."/>
            <person name="Shea T."/>
            <person name="Bowers K."/>
            <person name="McGinley-Smith S."/>
            <person name="Mohammad A.W."/>
            <person name="Gnirke A."/>
            <person name="Yurkov A.M."/>
            <person name="Nowrousian M."/>
            <person name="Sun S."/>
            <person name="Cuomo C.A."/>
            <person name="Heitman J."/>
        </authorList>
    </citation>
    <scope>NUCLEOTIDE SEQUENCE</scope>
    <source>
        <strain evidence="2">CBS 10118</strain>
    </source>
</reference>
<dbReference type="Proteomes" id="UP000092730">
    <property type="component" value="Chromosome 1"/>
</dbReference>
<dbReference type="KEGG" id="kbi:30208197"/>
<evidence type="ECO:0000313" key="1">
    <source>
        <dbReference type="EMBL" id="OCF26121.1"/>
    </source>
</evidence>
<reference evidence="1" key="1">
    <citation type="submission" date="2013-07" db="EMBL/GenBank/DDBJ databases">
        <title>The Genome Sequence of Cryptococcus bestiolae CBS10118.</title>
        <authorList>
            <consortium name="The Broad Institute Genome Sequencing Platform"/>
            <person name="Cuomo C."/>
            <person name="Litvintseva A."/>
            <person name="Chen Y."/>
            <person name="Heitman J."/>
            <person name="Sun S."/>
            <person name="Springer D."/>
            <person name="Dromer F."/>
            <person name="Young S.K."/>
            <person name="Zeng Q."/>
            <person name="Gargeya S."/>
            <person name="Fitzgerald M."/>
            <person name="Abouelleil A."/>
            <person name="Alvarado L."/>
            <person name="Berlin A.M."/>
            <person name="Chapman S.B."/>
            <person name="Dewar J."/>
            <person name="Goldberg J."/>
            <person name="Griggs A."/>
            <person name="Gujja S."/>
            <person name="Hansen M."/>
            <person name="Howarth C."/>
            <person name="Imamovic A."/>
            <person name="Larimer J."/>
            <person name="McCowan C."/>
            <person name="Murphy C."/>
            <person name="Pearson M."/>
            <person name="Priest M."/>
            <person name="Roberts A."/>
            <person name="Saif S."/>
            <person name="Shea T."/>
            <person name="Sykes S."/>
            <person name="Wortman J."/>
            <person name="Nusbaum C."/>
            <person name="Birren B."/>
        </authorList>
    </citation>
    <scope>NUCLEOTIDE SEQUENCE [LARGE SCALE GENOMIC DNA]</scope>
    <source>
        <strain evidence="1">CBS 10118</strain>
    </source>
</reference>
<dbReference type="GeneID" id="30208197"/>
<name>A0A1B9G535_9TREE</name>
<evidence type="ECO:0000313" key="3">
    <source>
        <dbReference type="Proteomes" id="UP000092730"/>
    </source>
</evidence>
<dbReference type="OrthoDB" id="10549912at2759"/>
<dbReference type="VEuPathDB" id="FungiDB:I302_03798"/>
<organism evidence="1">
    <name type="scientific">Kwoniella bestiolae CBS 10118</name>
    <dbReference type="NCBI Taxonomy" id="1296100"/>
    <lineage>
        <taxon>Eukaryota</taxon>
        <taxon>Fungi</taxon>
        <taxon>Dikarya</taxon>
        <taxon>Basidiomycota</taxon>
        <taxon>Agaricomycotina</taxon>
        <taxon>Tremellomycetes</taxon>
        <taxon>Tremellales</taxon>
        <taxon>Cryptococcaceae</taxon>
        <taxon>Kwoniella</taxon>
    </lineage>
</organism>
<reference evidence="1" key="3">
    <citation type="submission" date="2014-01" db="EMBL/GenBank/DDBJ databases">
        <title>Evolution of pathogenesis and genome organization in the Tremellales.</title>
        <authorList>
            <person name="Cuomo C."/>
            <person name="Litvintseva A."/>
            <person name="Heitman J."/>
            <person name="Chen Y."/>
            <person name="Sun S."/>
            <person name="Springer D."/>
            <person name="Dromer F."/>
            <person name="Young S."/>
            <person name="Zeng Q."/>
            <person name="Chapman S."/>
            <person name="Gujja S."/>
            <person name="Saif S."/>
            <person name="Birren B."/>
        </authorList>
    </citation>
    <scope>NUCLEOTIDE SEQUENCE</scope>
    <source>
        <strain evidence="1">CBS 10118</strain>
    </source>
</reference>
<dbReference type="EMBL" id="KI894020">
    <property type="protein sequence ID" value="OCF26121.1"/>
    <property type="molecule type" value="Genomic_DNA"/>
</dbReference>
<protein>
    <submittedName>
        <fullName evidence="1">Uncharacterized protein</fullName>
    </submittedName>
</protein>
<sequence length="320" mass="37105">MALPLLYKRIDTTHAQAQRDGTGSEDLSSTVQIPHNEWVERYTKSLTIGYPPDSLYPSLGFGLGSSIGLPNLKTLQIQLPPRGDNLQPLHPSHVSHYPPNVPPVPSISLLREQLRPKTLVIRNVSTRLINLHLPSIPIEVYENVESLMLISSSYEKYQPATLPLDLPIIPKLKKVYWFFDPTFPERREVAIHKEWYKVNVWGITQLILALQPSVRVSIVNVGSTILKDPNHRCMSVENRQREIERQLWDEVRMKSGEEPYSWNLDDLEERMGTVRFFGLEVFVGDEEWWDWFDVGEMRNWNTAMGNFLNRKVEENRRVAR</sequence>
<dbReference type="EMBL" id="CP144541">
    <property type="protein sequence ID" value="WVW78468.1"/>
    <property type="molecule type" value="Genomic_DNA"/>
</dbReference>
<dbReference type="AlphaFoldDB" id="A0A1B9G535"/>
<gene>
    <name evidence="1" type="ORF">I302_03798</name>
    <name evidence="2" type="ORF">I302_100422</name>
</gene>
<evidence type="ECO:0000313" key="2">
    <source>
        <dbReference type="EMBL" id="WVW78468.1"/>
    </source>
</evidence>
<dbReference type="RefSeq" id="XP_019047191.1">
    <property type="nucleotide sequence ID" value="XM_019190443.1"/>
</dbReference>
<proteinExistence type="predicted"/>
<accession>A0A1B9G535</accession>
<reference evidence="2" key="2">
    <citation type="submission" date="2013-07" db="EMBL/GenBank/DDBJ databases">
        <authorList>
            <consortium name="The Broad Institute Genome Sequencing Platform"/>
            <person name="Cuomo C."/>
            <person name="Litvintseva A."/>
            <person name="Chen Y."/>
            <person name="Heitman J."/>
            <person name="Sun S."/>
            <person name="Springer D."/>
            <person name="Dromer F."/>
            <person name="Young S.K."/>
            <person name="Zeng Q."/>
            <person name="Gargeya S."/>
            <person name="Fitzgerald M."/>
            <person name="Abouelleil A."/>
            <person name="Alvarado L."/>
            <person name="Berlin A.M."/>
            <person name="Chapman S.B."/>
            <person name="Dewar J."/>
            <person name="Goldberg J."/>
            <person name="Griggs A."/>
            <person name="Gujja S."/>
            <person name="Hansen M."/>
            <person name="Howarth C."/>
            <person name="Imamovic A."/>
            <person name="Larimer J."/>
            <person name="McCowan C."/>
            <person name="Murphy C."/>
            <person name="Pearson M."/>
            <person name="Priest M."/>
            <person name="Roberts A."/>
            <person name="Saif S."/>
            <person name="Shea T."/>
            <person name="Sykes S."/>
            <person name="Wortman J."/>
            <person name="Nusbaum C."/>
            <person name="Birren B."/>
        </authorList>
    </citation>
    <scope>NUCLEOTIDE SEQUENCE</scope>
    <source>
        <strain evidence="2">CBS 10118</strain>
    </source>
</reference>
<keyword evidence="3" id="KW-1185">Reference proteome</keyword>